<accession>A0A0M0JKK8</accession>
<dbReference type="Proteomes" id="UP000037460">
    <property type="component" value="Unassembled WGS sequence"/>
</dbReference>
<dbReference type="EMBL" id="JWZX01002765">
    <property type="protein sequence ID" value="KOO27104.1"/>
    <property type="molecule type" value="Genomic_DNA"/>
</dbReference>
<keyword evidence="3" id="KW-1185">Reference proteome</keyword>
<feature type="compositionally biased region" description="Basic and acidic residues" evidence="1">
    <location>
        <begin position="242"/>
        <end position="251"/>
    </location>
</feature>
<organism evidence="2 3">
    <name type="scientific">Chrysochromulina tobinii</name>
    <dbReference type="NCBI Taxonomy" id="1460289"/>
    <lineage>
        <taxon>Eukaryota</taxon>
        <taxon>Haptista</taxon>
        <taxon>Haptophyta</taxon>
        <taxon>Prymnesiophyceae</taxon>
        <taxon>Prymnesiales</taxon>
        <taxon>Chrysochromulinaceae</taxon>
        <taxon>Chrysochromulina</taxon>
    </lineage>
</organism>
<proteinExistence type="predicted"/>
<evidence type="ECO:0000313" key="2">
    <source>
        <dbReference type="EMBL" id="KOO27104.1"/>
    </source>
</evidence>
<evidence type="ECO:0000256" key="1">
    <source>
        <dbReference type="SAM" id="MobiDB-lite"/>
    </source>
</evidence>
<evidence type="ECO:0000313" key="3">
    <source>
        <dbReference type="Proteomes" id="UP000037460"/>
    </source>
</evidence>
<dbReference type="AlphaFoldDB" id="A0A0M0JKK8"/>
<name>A0A0M0JKK8_9EUKA</name>
<gene>
    <name evidence="2" type="ORF">Ctob_006848</name>
</gene>
<protein>
    <submittedName>
        <fullName evidence="2">Uncharacterized protein</fullName>
    </submittedName>
</protein>
<sequence>MLLSPEAIFKDKPLQQLAPFFKTKLSVTQRARWRWIFPEPDGGSIYPRARARNEIMDSVSNWHSAEELSEEAATMVQLPHHRASVFHVGPKAAEDWAQFCLRTTNNEYDKVPAVPMTSPTSFNSIEVWLKMMKLAHSEALLKPGAMHALEAWATRATSRQREALSNLCLLLSDFVSTGGSSLLSETKLKYAPKSVPPRDAAVPPEGQLGRPSTAPIVSAVQLKLEAKMKAANEMSVRLAVEMKNKRDRENARSGGAKKPIDPSKHPAYASTIPMKWPMKPPTLITTQHAAMRQVSANDARNRIFPFEGSTLPATTFNRMIGGSTWHGYAFYPQLQPVAEASFPQMRPLTSFPGFEVSPGKPLSSYRCN</sequence>
<feature type="region of interest" description="Disordered" evidence="1">
    <location>
        <begin position="242"/>
        <end position="265"/>
    </location>
</feature>
<comment type="caution">
    <text evidence="2">The sequence shown here is derived from an EMBL/GenBank/DDBJ whole genome shotgun (WGS) entry which is preliminary data.</text>
</comment>
<reference evidence="3" key="1">
    <citation type="journal article" date="2015" name="PLoS Genet.">
        <title>Genome Sequence and Transcriptome Analyses of Chrysochromulina tobin: Metabolic Tools for Enhanced Algal Fitness in the Prominent Order Prymnesiales (Haptophyceae).</title>
        <authorList>
            <person name="Hovde B.T."/>
            <person name="Deodato C.R."/>
            <person name="Hunsperger H.M."/>
            <person name="Ryken S.A."/>
            <person name="Yost W."/>
            <person name="Jha R.K."/>
            <person name="Patterson J."/>
            <person name="Monnat R.J. Jr."/>
            <person name="Barlow S.B."/>
            <person name="Starkenburg S.R."/>
            <person name="Cattolico R.A."/>
        </authorList>
    </citation>
    <scope>NUCLEOTIDE SEQUENCE</scope>
    <source>
        <strain evidence="3">CCMP291</strain>
    </source>
</reference>